<dbReference type="PANTHER" id="PTHR30344:SF1">
    <property type="entry name" value="6-PHOSPHOGLUCONOLACTONASE"/>
    <property type="match status" value="1"/>
</dbReference>
<keyword evidence="2" id="KW-0313">Glucose metabolism</keyword>
<evidence type="ECO:0008006" key="5">
    <source>
        <dbReference type="Google" id="ProtNLM"/>
    </source>
</evidence>
<evidence type="ECO:0000313" key="4">
    <source>
        <dbReference type="Proteomes" id="UP000646478"/>
    </source>
</evidence>
<dbReference type="InterPro" id="IPR019405">
    <property type="entry name" value="Lactonase_7-beta_prop"/>
</dbReference>
<organism evidence="3 4">
    <name type="scientific">Brucella endophytica</name>
    <dbReference type="NCBI Taxonomy" id="1963359"/>
    <lineage>
        <taxon>Bacteria</taxon>
        <taxon>Pseudomonadati</taxon>
        <taxon>Pseudomonadota</taxon>
        <taxon>Alphaproteobacteria</taxon>
        <taxon>Hyphomicrobiales</taxon>
        <taxon>Brucellaceae</taxon>
        <taxon>Brucella/Ochrobactrum group</taxon>
        <taxon>Brucella</taxon>
    </lineage>
</organism>
<comment type="caution">
    <text evidence="3">The sequence shown here is derived from an EMBL/GenBank/DDBJ whole genome shotgun (WGS) entry which is preliminary data.</text>
</comment>
<dbReference type="EMBL" id="BMHH01000003">
    <property type="protein sequence ID" value="GGA83991.1"/>
    <property type="molecule type" value="Genomic_DNA"/>
</dbReference>
<evidence type="ECO:0000313" key="3">
    <source>
        <dbReference type="EMBL" id="GGA83991.1"/>
    </source>
</evidence>
<dbReference type="Gene3D" id="2.130.10.10">
    <property type="entry name" value="YVTN repeat-like/Quinoprotein amine dehydrogenase"/>
    <property type="match status" value="1"/>
</dbReference>
<dbReference type="GO" id="GO:0005829">
    <property type="term" value="C:cytosol"/>
    <property type="evidence" value="ECO:0007669"/>
    <property type="project" value="TreeGrafter"/>
</dbReference>
<sequence length="358" mass="36727">MAKYVYVLENSGTIYRYSIQSDGTLSSLGNSVQCARAAYMAYTNASQFPGGDDFLFLVGSGGTVGEATEISVYHVDANGNLTMKVDHYSNGASAGSAADVAALWWGGSSDYFIYVTNAGFTESDISAYGFSPSASPNAITDLGDPASNFSTTNNLYALEVVAAPGAGVPPSSPVPYIYALYGTPGPTEIVSFGTSASGGINFISAVLSNSDKPIVLAGTPNGDFAYVCDTAITGVQANAGQLTSLGTVGQLAESGTAEVVSPDGKYLFVSVYGVPFSIMSYKIGSDGSLTPAPAGSVPSGGQVFALAVEPGGQYLYAPSSDGFIYIYEINQTNGNLTPKTPVQRSSGGQVFSMAILEV</sequence>
<dbReference type="InterPro" id="IPR011047">
    <property type="entry name" value="Quinoprotein_ADH-like_sf"/>
</dbReference>
<accession>A0A916WBF3</accession>
<dbReference type="RefSeq" id="WP_188821973.1">
    <property type="nucleotide sequence ID" value="NZ_BMHH01000003.1"/>
</dbReference>
<keyword evidence="2" id="KW-0119">Carbohydrate metabolism</keyword>
<protein>
    <recommendedName>
        <fullName evidence="5">Lactonase family protein</fullName>
    </recommendedName>
</protein>
<dbReference type="InterPro" id="IPR015943">
    <property type="entry name" value="WD40/YVTN_repeat-like_dom_sf"/>
</dbReference>
<dbReference type="Proteomes" id="UP000646478">
    <property type="component" value="Unassembled WGS sequence"/>
</dbReference>
<evidence type="ECO:0000256" key="2">
    <source>
        <dbReference type="ARBA" id="ARBA00022526"/>
    </source>
</evidence>
<keyword evidence="4" id="KW-1185">Reference proteome</keyword>
<evidence type="ECO:0000256" key="1">
    <source>
        <dbReference type="ARBA" id="ARBA00005564"/>
    </source>
</evidence>
<reference evidence="3" key="2">
    <citation type="submission" date="2020-09" db="EMBL/GenBank/DDBJ databases">
        <authorList>
            <person name="Sun Q."/>
            <person name="Zhou Y."/>
        </authorList>
    </citation>
    <scope>NUCLEOTIDE SEQUENCE</scope>
    <source>
        <strain evidence="3">CGMCC 1.15082</strain>
    </source>
</reference>
<reference evidence="3" key="1">
    <citation type="journal article" date="2014" name="Int. J. Syst. Evol. Microbiol.">
        <title>Complete genome sequence of Corynebacterium casei LMG S-19264T (=DSM 44701T), isolated from a smear-ripened cheese.</title>
        <authorList>
            <consortium name="US DOE Joint Genome Institute (JGI-PGF)"/>
            <person name="Walter F."/>
            <person name="Albersmeier A."/>
            <person name="Kalinowski J."/>
            <person name="Ruckert C."/>
        </authorList>
    </citation>
    <scope>NUCLEOTIDE SEQUENCE</scope>
    <source>
        <strain evidence="3">CGMCC 1.15082</strain>
    </source>
</reference>
<dbReference type="Pfam" id="PF10282">
    <property type="entry name" value="Lactonase"/>
    <property type="match status" value="1"/>
</dbReference>
<gene>
    <name evidence="3" type="ORF">GCM10011491_09310</name>
</gene>
<name>A0A916WBF3_9HYPH</name>
<dbReference type="InterPro" id="IPR050282">
    <property type="entry name" value="Cycloisomerase_2"/>
</dbReference>
<dbReference type="GO" id="GO:0006006">
    <property type="term" value="P:glucose metabolic process"/>
    <property type="evidence" value="ECO:0007669"/>
    <property type="project" value="UniProtKB-KW"/>
</dbReference>
<dbReference type="PANTHER" id="PTHR30344">
    <property type="entry name" value="6-PHOSPHOGLUCONOLACTONASE-RELATED"/>
    <property type="match status" value="1"/>
</dbReference>
<dbReference type="AlphaFoldDB" id="A0A916WBF3"/>
<dbReference type="GO" id="GO:0017057">
    <property type="term" value="F:6-phosphogluconolactonase activity"/>
    <property type="evidence" value="ECO:0007669"/>
    <property type="project" value="TreeGrafter"/>
</dbReference>
<dbReference type="SUPFAM" id="SSF50998">
    <property type="entry name" value="Quinoprotein alcohol dehydrogenase-like"/>
    <property type="match status" value="1"/>
</dbReference>
<proteinExistence type="inferred from homology"/>
<comment type="similarity">
    <text evidence="1">Belongs to the cycloisomerase 2 family.</text>
</comment>